<protein>
    <recommendedName>
        <fullName evidence="6">YigZ family protein</fullName>
    </recommendedName>
</protein>
<dbReference type="OrthoDB" id="9813771at2"/>
<dbReference type="Gene3D" id="3.30.230.30">
    <property type="entry name" value="Impact, N-terminal domain"/>
    <property type="match status" value="1"/>
</dbReference>
<dbReference type="PROSITE" id="PS00910">
    <property type="entry name" value="UPF0029"/>
    <property type="match status" value="1"/>
</dbReference>
<sequence length="212" mass="23885">MSEPYLTIQGDVTVEVIIKKSRFICQLKKLTNEQDAIDFIEAVNHEHRKATHNCFAYQVGDRDEIQRESDNGEPSGTAGVPILEVLQKNHLHNVAAVVTRYFGGIKLGAGGLIRAYSGTTAQAVEAATIVQRVTQTIVGLQHSYANHDQLTYWLNQEHFELDHDDYGVDVTTYVFVDNDQVETFTAEITNRFRGQIAVLPGEERQHEILYQP</sequence>
<feature type="domain" description="UPF0029" evidence="3">
    <location>
        <begin position="143"/>
        <end position="195"/>
    </location>
</feature>
<dbReference type="InterPro" id="IPR020568">
    <property type="entry name" value="Ribosomal_Su5_D2-typ_SF"/>
</dbReference>
<dbReference type="STRING" id="417373.GCA_001570685_00915"/>
<dbReference type="PANTHER" id="PTHR16301">
    <property type="entry name" value="IMPACT-RELATED"/>
    <property type="match status" value="1"/>
</dbReference>
<dbReference type="PATRIC" id="fig|1423742.4.peg.880"/>
<dbReference type="Gene3D" id="3.30.70.240">
    <property type="match status" value="1"/>
</dbReference>
<dbReference type="InterPro" id="IPR023582">
    <property type="entry name" value="Impact"/>
</dbReference>
<evidence type="ECO:0000313" key="5">
    <source>
        <dbReference type="Proteomes" id="UP000051084"/>
    </source>
</evidence>
<dbReference type="NCBIfam" id="TIGR00257">
    <property type="entry name" value="IMPACT_YIGZ"/>
    <property type="match status" value="1"/>
</dbReference>
<evidence type="ECO:0000256" key="1">
    <source>
        <dbReference type="ARBA" id="ARBA00007665"/>
    </source>
</evidence>
<organism evidence="4 5">
    <name type="scientific">Limosilactobacillus equigenerosi DSM 18793 = JCM 14505</name>
    <dbReference type="NCBI Taxonomy" id="1423742"/>
    <lineage>
        <taxon>Bacteria</taxon>
        <taxon>Bacillati</taxon>
        <taxon>Bacillota</taxon>
        <taxon>Bacilli</taxon>
        <taxon>Lactobacillales</taxon>
        <taxon>Lactobacillaceae</taxon>
        <taxon>Limosilactobacillus</taxon>
    </lineage>
</organism>
<evidence type="ECO:0000259" key="2">
    <source>
        <dbReference type="Pfam" id="PF01205"/>
    </source>
</evidence>
<dbReference type="InterPro" id="IPR035647">
    <property type="entry name" value="EFG_III/V"/>
</dbReference>
<proteinExistence type="inferred from homology"/>
<dbReference type="InterPro" id="IPR001498">
    <property type="entry name" value="Impact_N"/>
</dbReference>
<dbReference type="RefSeq" id="WP_056995439.1">
    <property type="nucleotide sequence ID" value="NZ_AZGC01000020.1"/>
</dbReference>
<name>A0A0R1UUD3_9LACO</name>
<comment type="caution">
    <text evidence="4">The sequence shown here is derived from an EMBL/GenBank/DDBJ whole genome shotgun (WGS) entry which is preliminary data.</text>
</comment>
<dbReference type="InterPro" id="IPR015269">
    <property type="entry name" value="UPF0029_Impact_C"/>
</dbReference>
<gene>
    <name evidence="4" type="ORF">FC21_GL000846</name>
</gene>
<evidence type="ECO:0000259" key="3">
    <source>
        <dbReference type="Pfam" id="PF09186"/>
    </source>
</evidence>
<comment type="similarity">
    <text evidence="1">Belongs to the IMPACT family.</text>
</comment>
<dbReference type="SUPFAM" id="SSF54980">
    <property type="entry name" value="EF-G C-terminal domain-like"/>
    <property type="match status" value="1"/>
</dbReference>
<dbReference type="Pfam" id="PF01205">
    <property type="entry name" value="Impact_N"/>
    <property type="match status" value="1"/>
</dbReference>
<evidence type="ECO:0008006" key="6">
    <source>
        <dbReference type="Google" id="ProtNLM"/>
    </source>
</evidence>
<dbReference type="PANTHER" id="PTHR16301:SF20">
    <property type="entry name" value="IMPACT FAMILY MEMBER YIGZ"/>
    <property type="match status" value="1"/>
</dbReference>
<dbReference type="AlphaFoldDB" id="A0A0R1UUD3"/>
<dbReference type="InterPro" id="IPR020569">
    <property type="entry name" value="UPF0029_Impact_CS"/>
</dbReference>
<dbReference type="EMBL" id="AZGC01000020">
    <property type="protein sequence ID" value="KRL95258.1"/>
    <property type="molecule type" value="Genomic_DNA"/>
</dbReference>
<dbReference type="InterPro" id="IPR036956">
    <property type="entry name" value="Impact_N_sf"/>
</dbReference>
<dbReference type="SUPFAM" id="SSF54211">
    <property type="entry name" value="Ribosomal protein S5 domain 2-like"/>
    <property type="match status" value="1"/>
</dbReference>
<feature type="domain" description="Impact N-terminal" evidence="2">
    <location>
        <begin position="19"/>
        <end position="124"/>
    </location>
</feature>
<reference evidence="4 5" key="1">
    <citation type="journal article" date="2015" name="Genome Announc.">
        <title>Expanding the biotechnology potential of lactobacilli through comparative genomics of 213 strains and associated genera.</title>
        <authorList>
            <person name="Sun Z."/>
            <person name="Harris H.M."/>
            <person name="McCann A."/>
            <person name="Guo C."/>
            <person name="Argimon S."/>
            <person name="Zhang W."/>
            <person name="Yang X."/>
            <person name="Jeffery I.B."/>
            <person name="Cooney J.C."/>
            <person name="Kagawa T.F."/>
            <person name="Liu W."/>
            <person name="Song Y."/>
            <person name="Salvetti E."/>
            <person name="Wrobel A."/>
            <person name="Rasinkangas P."/>
            <person name="Parkhill J."/>
            <person name="Rea M.C."/>
            <person name="O'Sullivan O."/>
            <person name="Ritari J."/>
            <person name="Douillard F.P."/>
            <person name="Paul Ross R."/>
            <person name="Yang R."/>
            <person name="Briner A.E."/>
            <person name="Felis G.E."/>
            <person name="de Vos W.M."/>
            <person name="Barrangou R."/>
            <person name="Klaenhammer T.R."/>
            <person name="Caufield P.W."/>
            <person name="Cui Y."/>
            <person name="Zhang H."/>
            <person name="O'Toole P.W."/>
        </authorList>
    </citation>
    <scope>NUCLEOTIDE SEQUENCE [LARGE SCALE GENOMIC DNA]</scope>
    <source>
        <strain evidence="4 5">DSM 18793</strain>
    </source>
</reference>
<accession>A0A0R1UUD3</accession>
<dbReference type="GO" id="GO:0005737">
    <property type="term" value="C:cytoplasm"/>
    <property type="evidence" value="ECO:0007669"/>
    <property type="project" value="TreeGrafter"/>
</dbReference>
<dbReference type="Proteomes" id="UP000051084">
    <property type="component" value="Unassembled WGS sequence"/>
</dbReference>
<dbReference type="GO" id="GO:0006446">
    <property type="term" value="P:regulation of translational initiation"/>
    <property type="evidence" value="ECO:0007669"/>
    <property type="project" value="TreeGrafter"/>
</dbReference>
<keyword evidence="5" id="KW-1185">Reference proteome</keyword>
<dbReference type="Pfam" id="PF09186">
    <property type="entry name" value="DUF1949"/>
    <property type="match status" value="1"/>
</dbReference>
<dbReference type="InterPro" id="IPR015796">
    <property type="entry name" value="Impact_YigZ-like"/>
</dbReference>
<evidence type="ECO:0000313" key="4">
    <source>
        <dbReference type="EMBL" id="KRL95258.1"/>
    </source>
</evidence>